<evidence type="ECO:0000256" key="2">
    <source>
        <dbReference type="ARBA" id="ARBA00022516"/>
    </source>
</evidence>
<evidence type="ECO:0000256" key="1">
    <source>
        <dbReference type="ARBA" id="ARBA00005189"/>
    </source>
</evidence>
<dbReference type="SMART" id="SM00563">
    <property type="entry name" value="PlsC"/>
    <property type="match status" value="1"/>
</dbReference>
<evidence type="ECO:0000256" key="4">
    <source>
        <dbReference type="ARBA" id="ARBA00023098"/>
    </source>
</evidence>
<keyword evidence="3" id="KW-0808">Transferase</keyword>
<keyword evidence="4" id="KW-0443">Lipid metabolism</keyword>
<name>A0A7S2URA0_9STRA</name>
<keyword evidence="5" id="KW-0012">Acyltransferase</keyword>
<dbReference type="GO" id="GO:0006654">
    <property type="term" value="P:phosphatidic acid biosynthetic process"/>
    <property type="evidence" value="ECO:0007669"/>
    <property type="project" value="TreeGrafter"/>
</dbReference>
<gene>
    <name evidence="7" type="ORF">ASEP1449_LOCUS18372</name>
</gene>
<organism evidence="7">
    <name type="scientific">Attheya septentrionalis</name>
    <dbReference type="NCBI Taxonomy" id="420275"/>
    <lineage>
        <taxon>Eukaryota</taxon>
        <taxon>Sar</taxon>
        <taxon>Stramenopiles</taxon>
        <taxon>Ochrophyta</taxon>
        <taxon>Bacillariophyta</taxon>
        <taxon>Coscinodiscophyceae</taxon>
        <taxon>Chaetocerotophycidae</taxon>
        <taxon>Chaetocerotales</taxon>
        <taxon>Attheyaceae</taxon>
        <taxon>Attheya</taxon>
    </lineage>
</organism>
<dbReference type="InterPro" id="IPR002123">
    <property type="entry name" value="Plipid/glycerol_acylTrfase"/>
</dbReference>
<dbReference type="CDD" id="cd07989">
    <property type="entry name" value="LPLAT_AGPAT-like"/>
    <property type="match status" value="1"/>
</dbReference>
<dbReference type="PANTHER" id="PTHR10434">
    <property type="entry name" value="1-ACYL-SN-GLYCEROL-3-PHOSPHATE ACYLTRANSFERASE"/>
    <property type="match status" value="1"/>
</dbReference>
<comment type="pathway">
    <text evidence="1">Lipid metabolism.</text>
</comment>
<dbReference type="Pfam" id="PF01553">
    <property type="entry name" value="Acyltransferase"/>
    <property type="match status" value="1"/>
</dbReference>
<accession>A0A7S2URA0</accession>
<sequence>MRNIQRADVQHLLGVACVSALCLANQGSSVAAFSMGSRSGRTIHQASKSFPLSNLYAIDREKSFILTEEEVKPIVRLGEGDSEKIINAWGLWGATISALTMPFWAAAMTIVNGICALNEDLDPHRAVYDATGKVWSKLWLIVANSYPEVTGDVDRLKTTRGPCIYVANHASWLDIPILCTVLDPVFKFISKAELVQAPCIGQQLTGGNHILIDREDRKSQLRTFKEGVNWLKKGVPLMAFPEGARSKDGRLMPFKGGVFSMAMRSKVPIVPISIMNTHAVMPSNALFPVQCGKGKLGVHVHPAIDTVGKTEQELVELVRAALLSKLPKDQHPLEEPLTPTAIDDLPKIKISSSQKHKHQNAAQKHGHAVNDVTHVIKDIHIAKDAANAMKDISKDHVQGPFSVIQKEDKREESKSI</sequence>
<dbReference type="GO" id="GO:0003841">
    <property type="term" value="F:1-acylglycerol-3-phosphate O-acyltransferase activity"/>
    <property type="evidence" value="ECO:0007669"/>
    <property type="project" value="TreeGrafter"/>
</dbReference>
<evidence type="ECO:0000313" key="7">
    <source>
        <dbReference type="EMBL" id="CAD9826538.1"/>
    </source>
</evidence>
<protein>
    <recommendedName>
        <fullName evidence="6">Phospholipid/glycerol acyltransferase domain-containing protein</fullName>
    </recommendedName>
</protein>
<dbReference type="AlphaFoldDB" id="A0A7S2URA0"/>
<evidence type="ECO:0000259" key="6">
    <source>
        <dbReference type="SMART" id="SM00563"/>
    </source>
</evidence>
<reference evidence="7" key="1">
    <citation type="submission" date="2021-01" db="EMBL/GenBank/DDBJ databases">
        <authorList>
            <person name="Corre E."/>
            <person name="Pelletier E."/>
            <person name="Niang G."/>
            <person name="Scheremetjew M."/>
            <person name="Finn R."/>
            <person name="Kale V."/>
            <person name="Holt S."/>
            <person name="Cochrane G."/>
            <person name="Meng A."/>
            <person name="Brown T."/>
            <person name="Cohen L."/>
        </authorList>
    </citation>
    <scope>NUCLEOTIDE SEQUENCE</scope>
    <source>
        <strain evidence="7">CCMP2084</strain>
    </source>
</reference>
<dbReference type="SUPFAM" id="SSF69593">
    <property type="entry name" value="Glycerol-3-phosphate (1)-acyltransferase"/>
    <property type="match status" value="1"/>
</dbReference>
<evidence type="ECO:0000256" key="3">
    <source>
        <dbReference type="ARBA" id="ARBA00022679"/>
    </source>
</evidence>
<dbReference type="EMBL" id="HBHQ01027125">
    <property type="protein sequence ID" value="CAD9826538.1"/>
    <property type="molecule type" value="Transcribed_RNA"/>
</dbReference>
<evidence type="ECO:0000256" key="5">
    <source>
        <dbReference type="ARBA" id="ARBA00023315"/>
    </source>
</evidence>
<dbReference type="PANTHER" id="PTHR10434:SF64">
    <property type="entry name" value="1-ACYL-SN-GLYCEROL-3-PHOSPHATE ACYLTRANSFERASE-RELATED"/>
    <property type="match status" value="1"/>
</dbReference>
<keyword evidence="2" id="KW-0444">Lipid biosynthesis</keyword>
<proteinExistence type="predicted"/>
<feature type="domain" description="Phospholipid/glycerol acyltransferase" evidence="6">
    <location>
        <begin position="163"/>
        <end position="277"/>
    </location>
</feature>